<evidence type="ECO:0000313" key="1">
    <source>
        <dbReference type="EMBL" id="KAB8301277.1"/>
    </source>
</evidence>
<name>A0A5N6KD06_MONLA</name>
<sequence>MLDDLSHDIKVIPWTSKNHRRRRVASRMVFKFNSRRVISNNVSGRTKLFKLLRLLCCIISNSTPDSKPQTITVDF</sequence>
<keyword evidence="2" id="KW-1185">Reference proteome</keyword>
<evidence type="ECO:0000313" key="2">
    <source>
        <dbReference type="Proteomes" id="UP000326757"/>
    </source>
</evidence>
<protein>
    <submittedName>
        <fullName evidence="1">Uncharacterized protein</fullName>
    </submittedName>
</protein>
<dbReference type="Proteomes" id="UP000326757">
    <property type="component" value="Unassembled WGS sequence"/>
</dbReference>
<comment type="caution">
    <text evidence="1">The sequence shown here is derived from an EMBL/GenBank/DDBJ whole genome shotgun (WGS) entry which is preliminary data.</text>
</comment>
<dbReference type="AlphaFoldDB" id="A0A5N6KD06"/>
<gene>
    <name evidence="1" type="ORF">EYC80_003161</name>
</gene>
<proteinExistence type="predicted"/>
<accession>A0A5N6KD06</accession>
<dbReference type="EMBL" id="VIGI01000004">
    <property type="protein sequence ID" value="KAB8301277.1"/>
    <property type="molecule type" value="Genomic_DNA"/>
</dbReference>
<reference evidence="1 2" key="1">
    <citation type="submission" date="2019-06" db="EMBL/GenBank/DDBJ databases">
        <title>Genome Sequence of the Brown Rot Fungal Pathogen Monilinia laxa.</title>
        <authorList>
            <person name="De Miccolis Angelini R.M."/>
            <person name="Landi L."/>
            <person name="Abate D."/>
            <person name="Pollastro S."/>
            <person name="Romanazzi G."/>
            <person name="Faretra F."/>
        </authorList>
    </citation>
    <scope>NUCLEOTIDE SEQUENCE [LARGE SCALE GENOMIC DNA]</scope>
    <source>
        <strain evidence="1 2">Mlax316</strain>
    </source>
</reference>
<organism evidence="1 2">
    <name type="scientific">Monilinia laxa</name>
    <name type="common">Brown rot fungus</name>
    <name type="synonym">Sclerotinia laxa</name>
    <dbReference type="NCBI Taxonomy" id="61186"/>
    <lineage>
        <taxon>Eukaryota</taxon>
        <taxon>Fungi</taxon>
        <taxon>Dikarya</taxon>
        <taxon>Ascomycota</taxon>
        <taxon>Pezizomycotina</taxon>
        <taxon>Leotiomycetes</taxon>
        <taxon>Helotiales</taxon>
        <taxon>Sclerotiniaceae</taxon>
        <taxon>Monilinia</taxon>
    </lineage>
</organism>